<dbReference type="HOGENOM" id="CLU_008287_15_0_5"/>
<keyword evidence="7" id="KW-0406">Ion transport</keyword>
<gene>
    <name evidence="16" type="ordered locus">PB2503_11099</name>
</gene>
<dbReference type="GO" id="GO:0009279">
    <property type="term" value="C:cell outer membrane"/>
    <property type="evidence" value="ECO:0007669"/>
    <property type="project" value="UniProtKB-SubCell"/>
</dbReference>
<keyword evidence="2 11" id="KW-0813">Transport</keyword>
<keyword evidence="13" id="KW-0732">Signal</keyword>
<organism evidence="16 17">
    <name type="scientific">Parvularcula bermudensis (strain ATCC BAA-594 / HTCC2503 / KCTC 12087)</name>
    <dbReference type="NCBI Taxonomy" id="314260"/>
    <lineage>
        <taxon>Bacteria</taxon>
        <taxon>Pseudomonadati</taxon>
        <taxon>Pseudomonadota</taxon>
        <taxon>Alphaproteobacteria</taxon>
        <taxon>Parvularculales</taxon>
        <taxon>Parvularculaceae</taxon>
        <taxon>Parvularcula</taxon>
    </lineage>
</organism>
<dbReference type="Proteomes" id="UP000001302">
    <property type="component" value="Chromosome"/>
</dbReference>
<keyword evidence="9 11" id="KW-0472">Membrane</keyword>
<feature type="domain" description="TonB-dependent receptor plug" evidence="15">
    <location>
        <begin position="40"/>
        <end position="148"/>
    </location>
</feature>
<dbReference type="InterPro" id="IPR000531">
    <property type="entry name" value="Beta-barrel_TonB"/>
</dbReference>
<keyword evidence="6" id="KW-0408">Iron</keyword>
<name>E0TIE8_PARBH</name>
<evidence type="ECO:0000256" key="4">
    <source>
        <dbReference type="ARBA" id="ARBA00022496"/>
    </source>
</evidence>
<feature type="chain" id="PRO_5003140699" evidence="13">
    <location>
        <begin position="24"/>
        <end position="870"/>
    </location>
</feature>
<comment type="subcellular location">
    <subcellularLocation>
        <location evidence="1 11">Cell outer membrane</location>
        <topology evidence="1 11">Multi-pass membrane protein</topology>
    </subcellularLocation>
</comment>
<keyword evidence="5 11" id="KW-0812">Transmembrane</keyword>
<reference evidence="17" key="1">
    <citation type="submission" date="2010-08" db="EMBL/GenBank/DDBJ databases">
        <title>Genome sequence of Parvularcula bermudensis HTCC2503.</title>
        <authorList>
            <person name="Kang D.-M."/>
            <person name="Oh H.-M."/>
            <person name="Cho J.-C."/>
        </authorList>
    </citation>
    <scope>NUCLEOTIDE SEQUENCE [LARGE SCALE GENOMIC DNA]</scope>
    <source>
        <strain evidence="17">ATCC BAA-594 / HTCC2503 / KCTC 12087</strain>
    </source>
</reference>
<dbReference type="RefSeq" id="WP_013301241.1">
    <property type="nucleotide sequence ID" value="NC_014414.1"/>
</dbReference>
<dbReference type="KEGG" id="pbr:PB2503_11099"/>
<keyword evidence="3 11" id="KW-1134">Transmembrane beta strand</keyword>
<evidence type="ECO:0000256" key="1">
    <source>
        <dbReference type="ARBA" id="ARBA00004571"/>
    </source>
</evidence>
<evidence type="ECO:0000256" key="12">
    <source>
        <dbReference type="RuleBase" id="RU003357"/>
    </source>
</evidence>
<dbReference type="eggNOG" id="COG4773">
    <property type="taxonomic scope" value="Bacteria"/>
</dbReference>
<evidence type="ECO:0000256" key="6">
    <source>
        <dbReference type="ARBA" id="ARBA00023004"/>
    </source>
</evidence>
<reference evidence="16 17" key="2">
    <citation type="journal article" date="2011" name="J. Bacteriol.">
        <title>Complete genome sequence of strain HTCC2503T of Parvularcula bermudensis, the type species of the order "Parvularculales" in the class Alphaproteobacteria.</title>
        <authorList>
            <person name="Oh H.M."/>
            <person name="Kang I."/>
            <person name="Vergin K.L."/>
            <person name="Kang D."/>
            <person name="Rhee K.H."/>
            <person name="Giovannoni S.J."/>
            <person name="Cho J.C."/>
        </authorList>
    </citation>
    <scope>NUCLEOTIDE SEQUENCE [LARGE SCALE GENOMIC DNA]</scope>
    <source>
        <strain evidence="17">ATCC BAA-594 / HTCC2503 / KCTC 12087</strain>
    </source>
</reference>
<dbReference type="Pfam" id="PF07715">
    <property type="entry name" value="Plug"/>
    <property type="match status" value="1"/>
</dbReference>
<dbReference type="GO" id="GO:0006826">
    <property type="term" value="P:iron ion transport"/>
    <property type="evidence" value="ECO:0007669"/>
    <property type="project" value="UniProtKB-KW"/>
</dbReference>
<dbReference type="InterPro" id="IPR039426">
    <property type="entry name" value="TonB-dep_rcpt-like"/>
</dbReference>
<evidence type="ECO:0000259" key="14">
    <source>
        <dbReference type="Pfam" id="PF00593"/>
    </source>
</evidence>
<evidence type="ECO:0000256" key="8">
    <source>
        <dbReference type="ARBA" id="ARBA00023077"/>
    </source>
</evidence>
<keyword evidence="10 11" id="KW-0998">Cell outer membrane</keyword>
<comment type="similarity">
    <text evidence="11 12">Belongs to the TonB-dependent receptor family.</text>
</comment>
<dbReference type="InterPro" id="IPR036942">
    <property type="entry name" value="Beta-barrel_TonB_sf"/>
</dbReference>
<keyword evidence="17" id="KW-1185">Reference proteome</keyword>
<dbReference type="Gene3D" id="2.40.170.20">
    <property type="entry name" value="TonB-dependent receptor, beta-barrel domain"/>
    <property type="match status" value="2"/>
</dbReference>
<evidence type="ECO:0000256" key="10">
    <source>
        <dbReference type="ARBA" id="ARBA00023237"/>
    </source>
</evidence>
<dbReference type="AlphaFoldDB" id="E0TIE8"/>
<dbReference type="EMBL" id="CP002156">
    <property type="protein sequence ID" value="ADM10267.1"/>
    <property type="molecule type" value="Genomic_DNA"/>
</dbReference>
<dbReference type="eggNOG" id="COG1629">
    <property type="taxonomic scope" value="Bacteria"/>
</dbReference>
<evidence type="ECO:0000256" key="11">
    <source>
        <dbReference type="PROSITE-ProRule" id="PRU01360"/>
    </source>
</evidence>
<evidence type="ECO:0000256" key="13">
    <source>
        <dbReference type="SAM" id="SignalP"/>
    </source>
</evidence>
<evidence type="ECO:0000256" key="7">
    <source>
        <dbReference type="ARBA" id="ARBA00023065"/>
    </source>
</evidence>
<proteinExistence type="inferred from homology"/>
<dbReference type="STRING" id="314260.PB2503_11099"/>
<evidence type="ECO:0000259" key="15">
    <source>
        <dbReference type="Pfam" id="PF07715"/>
    </source>
</evidence>
<evidence type="ECO:0000313" key="17">
    <source>
        <dbReference type="Proteomes" id="UP000001302"/>
    </source>
</evidence>
<dbReference type="PROSITE" id="PS52016">
    <property type="entry name" value="TONB_DEPENDENT_REC_3"/>
    <property type="match status" value="1"/>
</dbReference>
<dbReference type="PANTHER" id="PTHR32552">
    <property type="entry name" value="FERRICHROME IRON RECEPTOR-RELATED"/>
    <property type="match status" value="1"/>
</dbReference>
<evidence type="ECO:0000256" key="5">
    <source>
        <dbReference type="ARBA" id="ARBA00022692"/>
    </source>
</evidence>
<dbReference type="Pfam" id="PF00593">
    <property type="entry name" value="TonB_dep_Rec_b-barrel"/>
    <property type="match status" value="1"/>
</dbReference>
<evidence type="ECO:0000313" key="16">
    <source>
        <dbReference type="EMBL" id="ADM10267.1"/>
    </source>
</evidence>
<protein>
    <submittedName>
        <fullName evidence="16">TonB-dependent receptor</fullName>
    </submittedName>
</protein>
<evidence type="ECO:0000256" key="2">
    <source>
        <dbReference type="ARBA" id="ARBA00022448"/>
    </source>
</evidence>
<evidence type="ECO:0000256" key="3">
    <source>
        <dbReference type="ARBA" id="ARBA00022452"/>
    </source>
</evidence>
<dbReference type="PANTHER" id="PTHR32552:SF81">
    <property type="entry name" value="TONB-DEPENDENT OUTER MEMBRANE RECEPTOR"/>
    <property type="match status" value="1"/>
</dbReference>
<sequence>MMGKSSLLATAGVVALTAAFAAAQEEDVVVVTATKREQTLQEVPVAVSVVQEDFLQQTQVEDITDLEDIVPSLRVSQLERSNNVTFIIRGFGNGGNNAGIEPSVAVYVDGVFRSRAGSSLGDFLNLERVEVLRGPQSTLFGKNATAGVVSFVTKKPSFEPEGVGEVTVGNFGSRIAKAYISGPITDNMAFSLAGNVNQREGYTDNLAGGADINDRDRFGLRGELLFEPTDRVEIRLQGDYDALDEICCTVFNAGETPLIGGTTITSGDVIRAIGGEKQEPGAFDYDVYYDTDSVNDIKNGGVAAITEVEVTPAVTLTSISAFRTSDQFISFEGDFTSAEILRDNTRDLSTETFTQELRFEGSHGIVDWLVGGFYFNEDLTEDTLITLGDDTRAFADVVAADTSVPGGPSFIDQVETAAGFDQGTLLAAGDGIRFRAEQDNTQYSFFAQADIAVTDRLTLTLGASYYNDEKEVSLQGVSDNPFGALDFTDPAIASDVTLRALVAGLQGLVDGNGNPRVASPAEVAAFQTANPLGFALVNSLVPASVGLAAVNPLLQLTTLQAGTIAPFVNLPNDIENNKTEDDDVPYTIRASYDLSNRTSVYASFATGFKASSWNLTPDSRPFSTDIAALDAAGLLPSTTRVARGQYAGTRFAGPEETKTFEAGLKTRWGWGSLNVAIFDQDVEGFQSQTFQGAGFVLTNAGSQSTFGVELESVIEPFEGLTINWAGTYLDAKFDQFENAPVPVTPETPDGVGDLSGERVPGVPEFSSYLGVRYGVPTGWGEVFARTGWRYESEVQVISNVPEDVASREVSVLDAGIGVIADNGFEALLWGKNLFEDEFYTSAFPTTFQPGAFSAYPNEPRTYGITLRKRF</sequence>
<feature type="domain" description="TonB-dependent receptor-like beta-barrel" evidence="14">
    <location>
        <begin position="294"/>
        <end position="795"/>
    </location>
</feature>
<evidence type="ECO:0000256" key="9">
    <source>
        <dbReference type="ARBA" id="ARBA00023136"/>
    </source>
</evidence>
<accession>E0TIE8</accession>
<keyword evidence="16" id="KW-0675">Receptor</keyword>
<keyword evidence="8 12" id="KW-0798">TonB box</keyword>
<keyword evidence="4" id="KW-0410">Iron transport</keyword>
<dbReference type="InterPro" id="IPR012910">
    <property type="entry name" value="Plug_dom"/>
</dbReference>
<dbReference type="SUPFAM" id="SSF56935">
    <property type="entry name" value="Porins"/>
    <property type="match status" value="1"/>
</dbReference>
<dbReference type="OrthoDB" id="9760333at2"/>
<feature type="signal peptide" evidence="13">
    <location>
        <begin position="1"/>
        <end position="23"/>
    </location>
</feature>